<proteinExistence type="predicted"/>
<dbReference type="PROSITE" id="PS51257">
    <property type="entry name" value="PROKAR_LIPOPROTEIN"/>
    <property type="match status" value="1"/>
</dbReference>
<gene>
    <name evidence="2" type="ORF">G7070_04095</name>
</gene>
<keyword evidence="3" id="KW-1185">Reference proteome</keyword>
<evidence type="ECO:0000313" key="3">
    <source>
        <dbReference type="Proteomes" id="UP000501058"/>
    </source>
</evidence>
<name>A0A6G7Y3Y9_9ACTN</name>
<feature type="signal peptide" evidence="1">
    <location>
        <begin position="1"/>
        <end position="19"/>
    </location>
</feature>
<sequence length="170" mass="17646">MNKAIRPLAVAAIAALALTGCTSWPGSGGKVGTTRIPDEKVVRTAEVMTAATGAASTDALRSAAFDLTLGEASRQVVAANGIEFTPADKAAEVANSASAQAIIAAGGQEWADAVATTSLAIDRLGDERFLTGLRGLDIQINPRYGTWSPEQFRMLDSSLSKSIEALQINR</sequence>
<dbReference type="KEGG" id="prv:G7070_04095"/>
<dbReference type="Proteomes" id="UP000501058">
    <property type="component" value="Chromosome"/>
</dbReference>
<dbReference type="AlphaFoldDB" id="A0A6G7Y3Y9"/>
<protein>
    <recommendedName>
        <fullName evidence="4">Lipoprotein</fullName>
    </recommendedName>
</protein>
<evidence type="ECO:0008006" key="4">
    <source>
        <dbReference type="Google" id="ProtNLM"/>
    </source>
</evidence>
<dbReference type="RefSeq" id="WP_166232169.1">
    <property type="nucleotide sequence ID" value="NZ_CP049865.1"/>
</dbReference>
<reference evidence="2 3" key="1">
    <citation type="submission" date="2020-03" db="EMBL/GenBank/DDBJ databases">
        <title>Propioniciclava sp. nov., isolated from Hydrophilus acuminatus.</title>
        <authorList>
            <person name="Hyun D.-W."/>
            <person name="Bae J.-W."/>
        </authorList>
    </citation>
    <scope>NUCLEOTIDE SEQUENCE [LARGE SCALE GENOMIC DNA]</scope>
    <source>
        <strain evidence="2 3">HDW11</strain>
    </source>
</reference>
<evidence type="ECO:0000256" key="1">
    <source>
        <dbReference type="SAM" id="SignalP"/>
    </source>
</evidence>
<keyword evidence="1" id="KW-0732">Signal</keyword>
<dbReference type="EMBL" id="CP049865">
    <property type="protein sequence ID" value="QIK71604.1"/>
    <property type="molecule type" value="Genomic_DNA"/>
</dbReference>
<evidence type="ECO:0000313" key="2">
    <source>
        <dbReference type="EMBL" id="QIK71604.1"/>
    </source>
</evidence>
<organism evidence="2 3">
    <name type="scientific">Propioniciclava coleopterorum</name>
    <dbReference type="NCBI Taxonomy" id="2714937"/>
    <lineage>
        <taxon>Bacteria</taxon>
        <taxon>Bacillati</taxon>
        <taxon>Actinomycetota</taxon>
        <taxon>Actinomycetes</taxon>
        <taxon>Propionibacteriales</taxon>
        <taxon>Propionibacteriaceae</taxon>
        <taxon>Propioniciclava</taxon>
    </lineage>
</organism>
<accession>A0A6G7Y3Y9</accession>
<feature type="chain" id="PRO_5039433987" description="Lipoprotein" evidence="1">
    <location>
        <begin position="20"/>
        <end position="170"/>
    </location>
</feature>